<dbReference type="AlphaFoldDB" id="A0A4U0UDX0"/>
<comment type="caution">
    <text evidence="2">The sequence shown here is derived from an EMBL/GenBank/DDBJ whole genome shotgun (WGS) entry which is preliminary data.</text>
</comment>
<feature type="region of interest" description="Disordered" evidence="1">
    <location>
        <begin position="51"/>
        <end position="73"/>
    </location>
</feature>
<organism evidence="2 3">
    <name type="scientific">Salinomyces thailandicus</name>
    <dbReference type="NCBI Taxonomy" id="706561"/>
    <lineage>
        <taxon>Eukaryota</taxon>
        <taxon>Fungi</taxon>
        <taxon>Dikarya</taxon>
        <taxon>Ascomycota</taxon>
        <taxon>Pezizomycotina</taxon>
        <taxon>Dothideomycetes</taxon>
        <taxon>Dothideomycetidae</taxon>
        <taxon>Mycosphaerellales</taxon>
        <taxon>Teratosphaeriaceae</taxon>
        <taxon>Salinomyces</taxon>
    </lineage>
</organism>
<sequence length="304" mass="33869">MAFHRPVVLEAIGTTDFVRYVLDQHNGPSLLVVCDTKDAFLKALRDPDASHFQARSNQRDEDDQDTSLHGADVPSFEQSWATPTLRMLATSRTVKMAFCPDITHLRAYLATFASRTMERSTADQSAMGEPRKFLALLNPIAQHRLTSAFSAQGLNRTFAAAVEAAYHTGSQLIVAECLAIDPRLEADGITIPGLDDQPMYDERSPPESIWDEQVSILNVTTKNFGAGERGWVGRTVKVRDIAGRWCRFQKWHAGELEGTEFVAPPRPPPAPRDGAQKVCHALLLPTAVYMMQKNRYHRPEPNNS</sequence>
<evidence type="ECO:0000313" key="3">
    <source>
        <dbReference type="Proteomes" id="UP000308549"/>
    </source>
</evidence>
<dbReference type="Proteomes" id="UP000308549">
    <property type="component" value="Unassembled WGS sequence"/>
</dbReference>
<protein>
    <submittedName>
        <fullName evidence="2">Uncharacterized protein</fullName>
    </submittedName>
</protein>
<reference evidence="2 3" key="1">
    <citation type="submission" date="2017-03" db="EMBL/GenBank/DDBJ databases">
        <title>Genomes of endolithic fungi from Antarctica.</title>
        <authorList>
            <person name="Coleine C."/>
            <person name="Masonjones S."/>
            <person name="Stajich J.E."/>
        </authorList>
    </citation>
    <scope>NUCLEOTIDE SEQUENCE [LARGE SCALE GENOMIC DNA]</scope>
    <source>
        <strain evidence="2 3">CCFEE 6315</strain>
    </source>
</reference>
<accession>A0A4U0UDX0</accession>
<keyword evidence="3" id="KW-1185">Reference proteome</keyword>
<dbReference type="EMBL" id="NAJL01000002">
    <property type="protein sequence ID" value="TKA33604.1"/>
    <property type="molecule type" value="Genomic_DNA"/>
</dbReference>
<gene>
    <name evidence="2" type="ORF">B0A50_00440</name>
</gene>
<evidence type="ECO:0000313" key="2">
    <source>
        <dbReference type="EMBL" id="TKA33604.1"/>
    </source>
</evidence>
<proteinExistence type="predicted"/>
<name>A0A4U0UDX0_9PEZI</name>
<evidence type="ECO:0000256" key="1">
    <source>
        <dbReference type="SAM" id="MobiDB-lite"/>
    </source>
</evidence>
<dbReference type="OrthoDB" id="5391496at2759"/>